<keyword evidence="1" id="KW-0812">Transmembrane</keyword>
<dbReference type="RefSeq" id="XP_060121868.1">
    <property type="nucleotide sequence ID" value="XM_060265885.1"/>
</dbReference>
<sequence length="59" mass="6968">MYQRFRWTPKNTPLLLLWGITVPAATLYMISQTNDKWDYTGKKKDQSLLRKAPQPEAEQ</sequence>
<name>A0AAF0JFH9_9BASI</name>
<proteinExistence type="predicted"/>
<dbReference type="PANTHER" id="PTHR39476">
    <property type="entry name" value="NADH:UBIQUINONE OXIDOREDUCTASE 6.6KD SUBUNIT"/>
    <property type="match status" value="1"/>
</dbReference>
<dbReference type="EMBL" id="CP119960">
    <property type="protein sequence ID" value="WFD38971.1"/>
    <property type="molecule type" value="Genomic_DNA"/>
</dbReference>
<feature type="transmembrane region" description="Helical" evidence="1">
    <location>
        <begin position="12"/>
        <end position="30"/>
    </location>
</feature>
<evidence type="ECO:0000256" key="1">
    <source>
        <dbReference type="SAM" id="Phobius"/>
    </source>
</evidence>
<keyword evidence="1" id="KW-0472">Membrane</keyword>
<organism evidence="2 3">
    <name type="scientific">Malassezia japonica</name>
    <dbReference type="NCBI Taxonomy" id="223818"/>
    <lineage>
        <taxon>Eukaryota</taxon>
        <taxon>Fungi</taxon>
        <taxon>Dikarya</taxon>
        <taxon>Basidiomycota</taxon>
        <taxon>Ustilaginomycotina</taxon>
        <taxon>Malasseziomycetes</taxon>
        <taxon>Malasseziales</taxon>
        <taxon>Malasseziaceae</taxon>
        <taxon>Malassezia</taxon>
    </lineage>
</organism>
<keyword evidence="1" id="KW-1133">Transmembrane helix</keyword>
<dbReference type="Proteomes" id="UP001217754">
    <property type="component" value="Chromosome 3"/>
</dbReference>
<evidence type="ECO:0000313" key="2">
    <source>
        <dbReference type="EMBL" id="WFD38971.1"/>
    </source>
</evidence>
<evidence type="ECO:0008006" key="4">
    <source>
        <dbReference type="Google" id="ProtNLM"/>
    </source>
</evidence>
<dbReference type="GeneID" id="85225586"/>
<dbReference type="PANTHER" id="PTHR39476:SF1">
    <property type="entry name" value="NADH DEHYDROGENASE [UBIQUINONE] 1 BETA SUBCOMPLEX SUBUNIT 4"/>
    <property type="match status" value="1"/>
</dbReference>
<protein>
    <recommendedName>
        <fullName evidence="4">NADH dehydrogenase [ubiquinone] 1 beta subcomplex subunit 4</fullName>
    </recommendedName>
</protein>
<reference evidence="2" key="1">
    <citation type="submission" date="2023-03" db="EMBL/GenBank/DDBJ databases">
        <title>Mating type loci evolution in Malassezia.</title>
        <authorList>
            <person name="Coelho M.A."/>
        </authorList>
    </citation>
    <scope>NUCLEOTIDE SEQUENCE</scope>
    <source>
        <strain evidence="2">CBS 9431</strain>
    </source>
</reference>
<evidence type="ECO:0000313" key="3">
    <source>
        <dbReference type="Proteomes" id="UP001217754"/>
    </source>
</evidence>
<gene>
    <name evidence="2" type="ORF">MJAP1_001937</name>
</gene>
<keyword evidence="3" id="KW-1185">Reference proteome</keyword>
<accession>A0AAF0JFH9</accession>
<dbReference type="AlphaFoldDB" id="A0AAF0JFH9"/>